<dbReference type="EMBL" id="CAUOFW020001774">
    <property type="protein sequence ID" value="CAK9148643.1"/>
    <property type="molecule type" value="Genomic_DNA"/>
</dbReference>
<name>A0ABC8RVA9_9AQUA</name>
<proteinExistence type="predicted"/>
<keyword evidence="1" id="KW-1133">Transmembrane helix</keyword>
<dbReference type="AlphaFoldDB" id="A0ABC8RVA9"/>
<gene>
    <name evidence="2" type="ORF">ILEXP_LOCUS16607</name>
    <name evidence="3" type="ORF">ILEXP_LOCUS31267</name>
</gene>
<evidence type="ECO:0000313" key="3">
    <source>
        <dbReference type="EMBL" id="CAK9162398.1"/>
    </source>
</evidence>
<keyword evidence="1" id="KW-0812">Transmembrane</keyword>
<sequence>MEEWEIQVEDEARYMTDDSREMDLLKRPCIYHPSLQIKTTKPTDLKQCHSALTITGREQFMNNLILRFYNSEARWQRMEKCLHVLDVYRKSLVFRDNVTRSDIVSRIYYRDSRMSRSAKQLYDAGVIIKRSHPSNQKFSFKGRVLLLPLFIIDETTESTFLNMTVFERCYDNISRCGKTGVCVAFTNFIENYFSSPWTLISVIAAGVLFGLTITQTVYSALQDYQGNKKPRTPFSPMSLPNNYDTVPFSSHCRLCLFVR</sequence>
<dbReference type="PANTHER" id="PTHR31170">
    <property type="entry name" value="BNAC04G53230D PROTEIN"/>
    <property type="match status" value="1"/>
</dbReference>
<dbReference type="Proteomes" id="UP001642360">
    <property type="component" value="Unassembled WGS sequence"/>
</dbReference>
<feature type="transmembrane region" description="Helical" evidence="1">
    <location>
        <begin position="197"/>
        <end position="221"/>
    </location>
</feature>
<organism evidence="2 4">
    <name type="scientific">Ilex paraguariensis</name>
    <name type="common">yerba mate</name>
    <dbReference type="NCBI Taxonomy" id="185542"/>
    <lineage>
        <taxon>Eukaryota</taxon>
        <taxon>Viridiplantae</taxon>
        <taxon>Streptophyta</taxon>
        <taxon>Embryophyta</taxon>
        <taxon>Tracheophyta</taxon>
        <taxon>Spermatophyta</taxon>
        <taxon>Magnoliopsida</taxon>
        <taxon>eudicotyledons</taxon>
        <taxon>Gunneridae</taxon>
        <taxon>Pentapetalae</taxon>
        <taxon>asterids</taxon>
        <taxon>campanulids</taxon>
        <taxon>Aquifoliales</taxon>
        <taxon>Aquifoliaceae</taxon>
        <taxon>Ilex</taxon>
    </lineage>
</organism>
<keyword evidence="1" id="KW-0472">Membrane</keyword>
<keyword evidence="4" id="KW-1185">Reference proteome</keyword>
<accession>A0ABC8RVA9</accession>
<protein>
    <submittedName>
        <fullName evidence="2">Uncharacterized protein</fullName>
    </submittedName>
</protein>
<dbReference type="InterPro" id="IPR004158">
    <property type="entry name" value="DUF247_pln"/>
</dbReference>
<dbReference type="EMBL" id="CAUOFW020003847">
    <property type="protein sequence ID" value="CAK9162398.1"/>
    <property type="molecule type" value="Genomic_DNA"/>
</dbReference>
<dbReference type="Pfam" id="PF03140">
    <property type="entry name" value="DUF247"/>
    <property type="match status" value="1"/>
</dbReference>
<reference evidence="2 4" key="1">
    <citation type="submission" date="2024-02" db="EMBL/GenBank/DDBJ databases">
        <authorList>
            <person name="Vignale AGUSTIN F."/>
            <person name="Sosa J E."/>
            <person name="Modenutti C."/>
        </authorList>
    </citation>
    <scope>NUCLEOTIDE SEQUENCE [LARGE SCALE GENOMIC DNA]</scope>
</reference>
<comment type="caution">
    <text evidence="2">The sequence shown here is derived from an EMBL/GenBank/DDBJ whole genome shotgun (WGS) entry which is preliminary data.</text>
</comment>
<evidence type="ECO:0000256" key="1">
    <source>
        <dbReference type="SAM" id="Phobius"/>
    </source>
</evidence>
<evidence type="ECO:0000313" key="4">
    <source>
        <dbReference type="Proteomes" id="UP001642360"/>
    </source>
</evidence>
<evidence type="ECO:0000313" key="2">
    <source>
        <dbReference type="EMBL" id="CAK9148643.1"/>
    </source>
</evidence>